<accession>A0A383DS61</accession>
<dbReference type="EMBL" id="UINC01219741">
    <property type="protein sequence ID" value="SVE47352.1"/>
    <property type="molecule type" value="Genomic_DNA"/>
</dbReference>
<dbReference type="AlphaFoldDB" id="A0A383DS61"/>
<reference evidence="1" key="1">
    <citation type="submission" date="2018-05" db="EMBL/GenBank/DDBJ databases">
        <authorList>
            <person name="Lanie J.A."/>
            <person name="Ng W.-L."/>
            <person name="Kazmierczak K.M."/>
            <person name="Andrzejewski T.M."/>
            <person name="Davidsen T.M."/>
            <person name="Wayne K.J."/>
            <person name="Tettelin H."/>
            <person name="Glass J.I."/>
            <person name="Rusch D."/>
            <person name="Podicherti R."/>
            <person name="Tsui H.-C.T."/>
            <person name="Winkler M.E."/>
        </authorList>
    </citation>
    <scope>NUCLEOTIDE SEQUENCE</scope>
</reference>
<sequence length="52" mass="6402">SRASSSRRWQISNKNLRTAKMTRRRWHWCMKCNFSPNCWLLQTSLEKNCWTI</sequence>
<name>A0A383DS61_9ZZZZ</name>
<gene>
    <name evidence="1" type="ORF">METZ01_LOCUS500206</name>
</gene>
<evidence type="ECO:0000313" key="1">
    <source>
        <dbReference type="EMBL" id="SVE47352.1"/>
    </source>
</evidence>
<proteinExistence type="predicted"/>
<feature type="non-terminal residue" evidence="1">
    <location>
        <position position="52"/>
    </location>
</feature>
<feature type="non-terminal residue" evidence="1">
    <location>
        <position position="1"/>
    </location>
</feature>
<organism evidence="1">
    <name type="scientific">marine metagenome</name>
    <dbReference type="NCBI Taxonomy" id="408172"/>
    <lineage>
        <taxon>unclassified sequences</taxon>
        <taxon>metagenomes</taxon>
        <taxon>ecological metagenomes</taxon>
    </lineage>
</organism>
<protein>
    <submittedName>
        <fullName evidence="1">Uncharacterized protein</fullName>
    </submittedName>
</protein>